<feature type="domain" description="Fungal-type protein kinase" evidence="1">
    <location>
        <begin position="15"/>
        <end position="81"/>
    </location>
</feature>
<protein>
    <recommendedName>
        <fullName evidence="1">Fungal-type protein kinase domain-containing protein</fullName>
    </recommendedName>
</protein>
<dbReference type="Pfam" id="PF17667">
    <property type="entry name" value="Pkinase_fungal"/>
    <property type="match status" value="1"/>
</dbReference>
<dbReference type="Proteomes" id="UP000298030">
    <property type="component" value="Unassembled WGS sequence"/>
</dbReference>
<organism evidence="2 3">
    <name type="scientific">Coprinellus micaceus</name>
    <name type="common">Glistening ink-cap mushroom</name>
    <name type="synonym">Coprinus micaceus</name>
    <dbReference type="NCBI Taxonomy" id="71717"/>
    <lineage>
        <taxon>Eukaryota</taxon>
        <taxon>Fungi</taxon>
        <taxon>Dikarya</taxon>
        <taxon>Basidiomycota</taxon>
        <taxon>Agaricomycotina</taxon>
        <taxon>Agaricomycetes</taxon>
        <taxon>Agaricomycetidae</taxon>
        <taxon>Agaricales</taxon>
        <taxon>Agaricineae</taxon>
        <taxon>Psathyrellaceae</taxon>
        <taxon>Coprinellus</taxon>
    </lineage>
</organism>
<name>A0A4Y7SD59_COPMI</name>
<gene>
    <name evidence="2" type="ORF">FA13DRAFT_1802339</name>
</gene>
<dbReference type="OrthoDB" id="5584477at2759"/>
<dbReference type="InterPro" id="IPR040976">
    <property type="entry name" value="Pkinase_fungal"/>
</dbReference>
<evidence type="ECO:0000313" key="2">
    <source>
        <dbReference type="EMBL" id="TEB19360.1"/>
    </source>
</evidence>
<evidence type="ECO:0000313" key="3">
    <source>
        <dbReference type="Proteomes" id="UP000298030"/>
    </source>
</evidence>
<dbReference type="AlphaFoldDB" id="A0A4Y7SD59"/>
<sequence>MAPRPIRFADWLLDQSGNRGILIDLGVAIDFEEEDSVISDEARTGSRFFQSCEILDYLTDLAEGEDPPPHDYLDDLEAFFNLVSFCFFKYKPDGTDRSQTDKARLIVEGWDSEDPKVALDAKNMLFTPARRYRQKVLQLIGQSWGEACKTLFKEFLEWVWRIQEEKGRLVQEYIDAQEELERMKEQLKARGIEPDPKVFEPAKESIFSPLFNQSDDHYVQVLKIFDKAIDSVVKSTPVPEPTRLINVFGLGASSGKRRRTQSIAPSRNGPPVKVVCISPEAPAS</sequence>
<keyword evidence="3" id="KW-1185">Reference proteome</keyword>
<proteinExistence type="predicted"/>
<comment type="caution">
    <text evidence="2">The sequence shown here is derived from an EMBL/GenBank/DDBJ whole genome shotgun (WGS) entry which is preliminary data.</text>
</comment>
<accession>A0A4Y7SD59</accession>
<reference evidence="2 3" key="1">
    <citation type="journal article" date="2019" name="Nat. Ecol. Evol.">
        <title>Megaphylogeny resolves global patterns of mushroom evolution.</title>
        <authorList>
            <person name="Varga T."/>
            <person name="Krizsan K."/>
            <person name="Foldi C."/>
            <person name="Dima B."/>
            <person name="Sanchez-Garcia M."/>
            <person name="Sanchez-Ramirez S."/>
            <person name="Szollosi G.J."/>
            <person name="Szarkandi J.G."/>
            <person name="Papp V."/>
            <person name="Albert L."/>
            <person name="Andreopoulos W."/>
            <person name="Angelini C."/>
            <person name="Antonin V."/>
            <person name="Barry K.W."/>
            <person name="Bougher N.L."/>
            <person name="Buchanan P."/>
            <person name="Buyck B."/>
            <person name="Bense V."/>
            <person name="Catcheside P."/>
            <person name="Chovatia M."/>
            <person name="Cooper J."/>
            <person name="Damon W."/>
            <person name="Desjardin D."/>
            <person name="Finy P."/>
            <person name="Geml J."/>
            <person name="Haridas S."/>
            <person name="Hughes K."/>
            <person name="Justo A."/>
            <person name="Karasinski D."/>
            <person name="Kautmanova I."/>
            <person name="Kiss B."/>
            <person name="Kocsube S."/>
            <person name="Kotiranta H."/>
            <person name="LaButti K.M."/>
            <person name="Lechner B.E."/>
            <person name="Liimatainen K."/>
            <person name="Lipzen A."/>
            <person name="Lukacs Z."/>
            <person name="Mihaltcheva S."/>
            <person name="Morgado L.N."/>
            <person name="Niskanen T."/>
            <person name="Noordeloos M.E."/>
            <person name="Ohm R.A."/>
            <person name="Ortiz-Santana B."/>
            <person name="Ovrebo C."/>
            <person name="Racz N."/>
            <person name="Riley R."/>
            <person name="Savchenko A."/>
            <person name="Shiryaev A."/>
            <person name="Soop K."/>
            <person name="Spirin V."/>
            <person name="Szebenyi C."/>
            <person name="Tomsovsky M."/>
            <person name="Tulloss R.E."/>
            <person name="Uehling J."/>
            <person name="Grigoriev I.V."/>
            <person name="Vagvolgyi C."/>
            <person name="Papp T."/>
            <person name="Martin F.M."/>
            <person name="Miettinen O."/>
            <person name="Hibbett D.S."/>
            <person name="Nagy L.G."/>
        </authorList>
    </citation>
    <scope>NUCLEOTIDE SEQUENCE [LARGE SCALE GENOMIC DNA]</scope>
    <source>
        <strain evidence="2 3">FP101781</strain>
    </source>
</reference>
<dbReference type="EMBL" id="QPFP01000195">
    <property type="protein sequence ID" value="TEB19360.1"/>
    <property type="molecule type" value="Genomic_DNA"/>
</dbReference>
<evidence type="ECO:0000259" key="1">
    <source>
        <dbReference type="Pfam" id="PF17667"/>
    </source>
</evidence>